<evidence type="ECO:0000313" key="1">
    <source>
        <dbReference type="EMBL" id="HEC73165.1"/>
    </source>
</evidence>
<comment type="caution">
    <text evidence="1">The sequence shown here is derived from an EMBL/GenBank/DDBJ whole genome shotgun (WGS) entry which is preliminary data.</text>
</comment>
<proteinExistence type="predicted"/>
<gene>
    <name evidence="1" type="ORF">ENI26_02205</name>
</gene>
<dbReference type="AlphaFoldDB" id="A0A7C1ZQF4"/>
<sequence length="33" mass="3641">MSAQIIDGKAIAAELKQQLKLATTDRLSEGKRR</sequence>
<dbReference type="Proteomes" id="UP000886384">
    <property type="component" value="Unassembled WGS sequence"/>
</dbReference>
<dbReference type="EMBL" id="DRHY01000046">
    <property type="protein sequence ID" value="HEC73165.1"/>
    <property type="molecule type" value="Genomic_DNA"/>
</dbReference>
<feature type="non-terminal residue" evidence="1">
    <location>
        <position position="33"/>
    </location>
</feature>
<name>A0A7C1ZQF4_9GAMM</name>
<accession>A0A7C1ZQF4</accession>
<reference evidence="1" key="1">
    <citation type="journal article" date="2020" name="mSystems">
        <title>Genome- and Community-Level Interaction Insights into Carbon Utilization and Element Cycling Functions of Hydrothermarchaeota in Hydrothermal Sediment.</title>
        <authorList>
            <person name="Zhou Z."/>
            <person name="Liu Y."/>
            <person name="Xu W."/>
            <person name="Pan J."/>
            <person name="Luo Z.H."/>
            <person name="Li M."/>
        </authorList>
    </citation>
    <scope>NUCLEOTIDE SEQUENCE [LARGE SCALE GENOMIC DNA]</scope>
    <source>
        <strain evidence="1">HyVt-380</strain>
    </source>
</reference>
<organism evidence="1">
    <name type="scientific">Methylophaga aminisulfidivorans</name>
    <dbReference type="NCBI Taxonomy" id="230105"/>
    <lineage>
        <taxon>Bacteria</taxon>
        <taxon>Pseudomonadati</taxon>
        <taxon>Pseudomonadota</taxon>
        <taxon>Gammaproteobacteria</taxon>
        <taxon>Thiotrichales</taxon>
        <taxon>Piscirickettsiaceae</taxon>
        <taxon>Methylophaga</taxon>
    </lineage>
</organism>
<protein>
    <submittedName>
        <fullName evidence="1">Bifunctional methylenetetrahydrofolate dehydrogenase/methenyltetrahydrofolate cyclohydrolase</fullName>
    </submittedName>
</protein>